<dbReference type="AlphaFoldDB" id="A0A6C0JRE3"/>
<sequence>MFEQIIILSVIFYLVSHSLYDNYNLKVKFKEPPKLVRYSAGL</sequence>
<reference evidence="1" key="1">
    <citation type="journal article" date="2020" name="Nature">
        <title>Giant virus diversity and host interactions through global metagenomics.</title>
        <authorList>
            <person name="Schulz F."/>
            <person name="Roux S."/>
            <person name="Paez-Espino D."/>
            <person name="Jungbluth S."/>
            <person name="Walsh D.A."/>
            <person name="Denef V.J."/>
            <person name="McMahon K.D."/>
            <person name="Konstantinidis K.T."/>
            <person name="Eloe-Fadrosh E.A."/>
            <person name="Kyrpides N.C."/>
            <person name="Woyke T."/>
        </authorList>
    </citation>
    <scope>NUCLEOTIDE SEQUENCE</scope>
    <source>
        <strain evidence="1">GVMAG-S-1040241-154</strain>
    </source>
</reference>
<organism evidence="1">
    <name type="scientific">viral metagenome</name>
    <dbReference type="NCBI Taxonomy" id="1070528"/>
    <lineage>
        <taxon>unclassified sequences</taxon>
        <taxon>metagenomes</taxon>
        <taxon>organismal metagenomes</taxon>
    </lineage>
</organism>
<accession>A0A6C0JRE3</accession>
<evidence type="ECO:0000313" key="1">
    <source>
        <dbReference type="EMBL" id="QHU07386.1"/>
    </source>
</evidence>
<proteinExistence type="predicted"/>
<protein>
    <submittedName>
        <fullName evidence="1">Uncharacterized protein</fullName>
    </submittedName>
</protein>
<name>A0A6C0JRE3_9ZZZZ</name>
<dbReference type="EMBL" id="MN740684">
    <property type="protein sequence ID" value="QHU07386.1"/>
    <property type="molecule type" value="Genomic_DNA"/>
</dbReference>